<dbReference type="KEGG" id="aas:Aasi_1098"/>
<dbReference type="GO" id="GO:0046872">
    <property type="term" value="F:metal ion binding"/>
    <property type="evidence" value="ECO:0007669"/>
    <property type="project" value="UniProtKB-KW"/>
</dbReference>
<proteinExistence type="inferred from homology"/>
<evidence type="ECO:0000256" key="7">
    <source>
        <dbReference type="ARBA" id="ARBA00022723"/>
    </source>
</evidence>
<dbReference type="GO" id="GO:0043137">
    <property type="term" value="P:DNA replication, removal of RNA primer"/>
    <property type="evidence" value="ECO:0007669"/>
    <property type="project" value="TreeGrafter"/>
</dbReference>
<dbReference type="EC" id="3.1.26.4" evidence="5"/>
<comment type="cofactor">
    <cofactor evidence="2">
        <name>Mg(2+)</name>
        <dbReference type="ChEBI" id="CHEBI:18420"/>
    </cofactor>
</comment>
<dbReference type="STRING" id="452471.Aasi_1098"/>
<evidence type="ECO:0000256" key="10">
    <source>
        <dbReference type="ARBA" id="ARBA00022842"/>
    </source>
</evidence>
<accession>B3ET89</accession>
<comment type="catalytic activity">
    <reaction evidence="1">
        <text>Endonucleolytic cleavage to 5'-phosphomonoester.</text>
        <dbReference type="EC" id="3.1.26.4"/>
    </reaction>
</comment>
<dbReference type="NCBIfam" id="NF001236">
    <property type="entry name" value="PRK00203.1"/>
    <property type="match status" value="1"/>
</dbReference>
<sequence length="152" mass="17355">MITIYTDGASSGNPGPGAYAAILQYKDYSKELVQGFRNTTNNRMELWAVIAGLEALKKDKQHIVVYSDSRYVVDAVEKGWLQSWIKKGFKGKKNIDLWKRFWSLYVNHHITFNWVKGHAGDPKNERCDKLATGRIRTGPLGIDECYESELQV</sequence>
<comment type="similarity">
    <text evidence="3">Belongs to the RNase H family.</text>
</comment>
<evidence type="ECO:0000256" key="9">
    <source>
        <dbReference type="ARBA" id="ARBA00022801"/>
    </source>
</evidence>
<dbReference type="PROSITE" id="PS50879">
    <property type="entry name" value="RNASE_H_1"/>
    <property type="match status" value="1"/>
</dbReference>
<dbReference type="InterPro" id="IPR012337">
    <property type="entry name" value="RNaseH-like_sf"/>
</dbReference>
<dbReference type="GO" id="GO:0003676">
    <property type="term" value="F:nucleic acid binding"/>
    <property type="evidence" value="ECO:0007669"/>
    <property type="project" value="InterPro"/>
</dbReference>
<keyword evidence="6" id="KW-0540">Nuclease</keyword>
<keyword evidence="13" id="KW-1185">Reference proteome</keyword>
<feature type="domain" description="RNase H type-1" evidence="11">
    <location>
        <begin position="1"/>
        <end position="136"/>
    </location>
</feature>
<reference evidence="12 13" key="1">
    <citation type="journal article" date="2010" name="J. Bacteriol.">
        <title>The genome of the amoeba symbiont 'Candidatus Amoebophilus asiaticus' reveals common mechanisms for host cell interaction among amoeba-associated bacteria.</title>
        <authorList>
            <person name="Schmitz-Esser S."/>
            <person name="Tischler P."/>
            <person name="Arnold R."/>
            <person name="Montanaro J."/>
            <person name="Wagner M."/>
            <person name="Rattei T."/>
            <person name="Horn M."/>
        </authorList>
    </citation>
    <scope>NUCLEOTIDE SEQUENCE [LARGE SCALE GENOMIC DNA]</scope>
    <source>
        <strain evidence="12 13">5a2</strain>
    </source>
</reference>
<dbReference type="CDD" id="cd09278">
    <property type="entry name" value="RNase_HI_prokaryote_like"/>
    <property type="match status" value="1"/>
</dbReference>
<evidence type="ECO:0000313" key="13">
    <source>
        <dbReference type="Proteomes" id="UP000001227"/>
    </source>
</evidence>
<keyword evidence="10" id="KW-0460">Magnesium</keyword>
<dbReference type="InterPro" id="IPR050092">
    <property type="entry name" value="RNase_H"/>
</dbReference>
<dbReference type="HOGENOM" id="CLU_030894_6_2_10"/>
<protein>
    <recommendedName>
        <fullName evidence="5">ribonuclease H</fullName>
        <ecNumber evidence="5">3.1.26.4</ecNumber>
    </recommendedName>
</protein>
<name>B3ET89_AMOA5</name>
<dbReference type="eggNOG" id="COG0328">
    <property type="taxonomic scope" value="Bacteria"/>
</dbReference>
<dbReference type="Proteomes" id="UP000001227">
    <property type="component" value="Chromosome"/>
</dbReference>
<evidence type="ECO:0000313" key="12">
    <source>
        <dbReference type="EMBL" id="ACE06441.1"/>
    </source>
</evidence>
<dbReference type="SUPFAM" id="SSF53098">
    <property type="entry name" value="Ribonuclease H-like"/>
    <property type="match status" value="1"/>
</dbReference>
<dbReference type="PANTHER" id="PTHR10642:SF26">
    <property type="entry name" value="RIBONUCLEASE H1"/>
    <property type="match status" value="1"/>
</dbReference>
<dbReference type="PANTHER" id="PTHR10642">
    <property type="entry name" value="RIBONUCLEASE H1"/>
    <property type="match status" value="1"/>
</dbReference>
<dbReference type="OrthoDB" id="7845843at2"/>
<dbReference type="EMBL" id="CP001102">
    <property type="protein sequence ID" value="ACE06441.1"/>
    <property type="molecule type" value="Genomic_DNA"/>
</dbReference>
<evidence type="ECO:0000256" key="1">
    <source>
        <dbReference type="ARBA" id="ARBA00000077"/>
    </source>
</evidence>
<evidence type="ECO:0000259" key="11">
    <source>
        <dbReference type="PROSITE" id="PS50879"/>
    </source>
</evidence>
<dbReference type="InterPro" id="IPR022892">
    <property type="entry name" value="RNaseHI"/>
</dbReference>
<comment type="subunit">
    <text evidence="4">Monomer.</text>
</comment>
<keyword evidence="9" id="KW-0378">Hydrolase</keyword>
<dbReference type="Pfam" id="PF00075">
    <property type="entry name" value="RNase_H"/>
    <property type="match status" value="1"/>
</dbReference>
<evidence type="ECO:0000256" key="3">
    <source>
        <dbReference type="ARBA" id="ARBA00005300"/>
    </source>
</evidence>
<dbReference type="Gene3D" id="3.30.420.10">
    <property type="entry name" value="Ribonuclease H-like superfamily/Ribonuclease H"/>
    <property type="match status" value="1"/>
</dbReference>
<evidence type="ECO:0000256" key="2">
    <source>
        <dbReference type="ARBA" id="ARBA00001946"/>
    </source>
</evidence>
<keyword evidence="7" id="KW-0479">Metal-binding</keyword>
<organism evidence="12 13">
    <name type="scientific">Amoebophilus asiaticus (strain 5a2)</name>
    <dbReference type="NCBI Taxonomy" id="452471"/>
    <lineage>
        <taxon>Bacteria</taxon>
        <taxon>Pseudomonadati</taxon>
        <taxon>Bacteroidota</taxon>
        <taxon>Cytophagia</taxon>
        <taxon>Cytophagales</taxon>
        <taxon>Amoebophilaceae</taxon>
        <taxon>Candidatus Amoebophilus</taxon>
    </lineage>
</organism>
<evidence type="ECO:0000256" key="5">
    <source>
        <dbReference type="ARBA" id="ARBA00012180"/>
    </source>
</evidence>
<evidence type="ECO:0000256" key="6">
    <source>
        <dbReference type="ARBA" id="ARBA00022722"/>
    </source>
</evidence>
<dbReference type="InterPro" id="IPR002156">
    <property type="entry name" value="RNaseH_domain"/>
</dbReference>
<dbReference type="InterPro" id="IPR036397">
    <property type="entry name" value="RNaseH_sf"/>
</dbReference>
<evidence type="ECO:0000256" key="8">
    <source>
        <dbReference type="ARBA" id="ARBA00022759"/>
    </source>
</evidence>
<gene>
    <name evidence="12" type="ordered locus">Aasi_1098</name>
</gene>
<keyword evidence="8" id="KW-0255">Endonuclease</keyword>
<dbReference type="AlphaFoldDB" id="B3ET89"/>
<dbReference type="GO" id="GO:0004523">
    <property type="term" value="F:RNA-DNA hybrid ribonuclease activity"/>
    <property type="evidence" value="ECO:0007669"/>
    <property type="project" value="UniProtKB-EC"/>
</dbReference>
<dbReference type="RefSeq" id="WP_012473199.1">
    <property type="nucleotide sequence ID" value="NC_010830.1"/>
</dbReference>
<evidence type="ECO:0000256" key="4">
    <source>
        <dbReference type="ARBA" id="ARBA00011245"/>
    </source>
</evidence>